<dbReference type="EMBL" id="LNIX01000011">
    <property type="protein sequence ID" value="OXA48486.1"/>
    <property type="molecule type" value="Genomic_DNA"/>
</dbReference>
<dbReference type="Proteomes" id="UP000198287">
    <property type="component" value="Unassembled WGS sequence"/>
</dbReference>
<feature type="compositionally biased region" description="Gly residues" evidence="1">
    <location>
        <begin position="1"/>
        <end position="21"/>
    </location>
</feature>
<comment type="caution">
    <text evidence="3">The sequence shown here is derived from an EMBL/GenBank/DDBJ whole genome shotgun (WGS) entry which is preliminary data.</text>
</comment>
<organism evidence="3 4">
    <name type="scientific">Folsomia candida</name>
    <name type="common">Springtail</name>
    <dbReference type="NCBI Taxonomy" id="158441"/>
    <lineage>
        <taxon>Eukaryota</taxon>
        <taxon>Metazoa</taxon>
        <taxon>Ecdysozoa</taxon>
        <taxon>Arthropoda</taxon>
        <taxon>Hexapoda</taxon>
        <taxon>Collembola</taxon>
        <taxon>Entomobryomorpha</taxon>
        <taxon>Isotomoidea</taxon>
        <taxon>Isotomidae</taxon>
        <taxon>Proisotominae</taxon>
        <taxon>Folsomia</taxon>
    </lineage>
</organism>
<accession>A0A226DWB8</accession>
<protein>
    <submittedName>
        <fullName evidence="3">Uncharacterized protein</fullName>
    </submittedName>
</protein>
<proteinExistence type="predicted"/>
<keyword evidence="4" id="KW-1185">Reference proteome</keyword>
<keyword evidence="2" id="KW-0472">Membrane</keyword>
<evidence type="ECO:0000313" key="4">
    <source>
        <dbReference type="Proteomes" id="UP000198287"/>
    </source>
</evidence>
<evidence type="ECO:0000256" key="1">
    <source>
        <dbReference type="SAM" id="MobiDB-lite"/>
    </source>
</evidence>
<evidence type="ECO:0000256" key="2">
    <source>
        <dbReference type="SAM" id="Phobius"/>
    </source>
</evidence>
<keyword evidence="2" id="KW-0812">Transmembrane</keyword>
<sequence length="936" mass="103223">MGEGASGGVVGPGYGYHGGRGQDPAVRGQPPPNNLHLSTSACRRHPHLDITTTTESAYLDQHCRTLPPDQLSCSCILNQMLTSNLAAINARSSQLIAALTGKAVRTSPHLDPPITERAPTTAIPRTIVYNPTAIPPSTLLASTLTPSSTDSPIILENVTHHVPTNDLPRRPPSNTTEETIQVSHFNETLPKTPSDVTSAEVTDLFRRGRRETRWVVPNGHRPRRQIFAASAAIGAATLYLGNKLFNYFDPPEVGSTTFDAERLYSQTREAIHDTESKNIVLAKGINLLRHDTDVGLRRLADHFSTQATSEHLQITHQLEDLSSDSIRTLLSMAQLSEASMRSLKANHYAQILSSCTQSKLSPLAVSPAQLSHELISLEKSLNTSNMGLAIPLSHISAYFQYPLAHCISNMANGKLTIKLDIPIRLHEVHFQLAEVFSLNFRHTPANHAAQMCHLLESHLFVVIGDQHVYPVNAADSSYCNVDAHFCKFFPYSPSARDNVDCVKALLSEGGVSTEVLHTACPFKCVDHSPSSVSVVSLGFQHNSYSFAVSTPSVATWIECLSLSGELTKHFLPNASLTQGSFLIRLHCGCILKFEKNLHDDVRPPFPCFHNPNEKMPTIPHVSIIIPSRWSYLTGDQIVRANRLDETLLSSEGHANFSKAFNPNWFKSDLVLDVGQEYQFATRDSFIHHLASHSTLYSGGISLFGDVFLACIIFYLFYKFTRLSRPIHVATGAAYAQIRPVRALTEAELTHHMTVWLIAILIFNLLFLGFLVACCIACRKKRRIECVDINPEQLDPEPYAPASRTKINQAYRPPSYPSIAYQQQLQPNRNIGSAPAITFHQGHSAVPEQNHLYPESKIVPEITSTCSDHDAVQYLAQFSGQFLIGPVRIGKCDPKPFDTPIYFASSIPNSPLLMYGVLPSGGLPEQEESPFGTTNPQ</sequence>
<feature type="transmembrane region" description="Helical" evidence="2">
    <location>
        <begin position="753"/>
        <end position="772"/>
    </location>
</feature>
<feature type="region of interest" description="Disordered" evidence="1">
    <location>
        <begin position="1"/>
        <end position="41"/>
    </location>
</feature>
<feature type="transmembrane region" description="Helical" evidence="2">
    <location>
        <begin position="695"/>
        <end position="717"/>
    </location>
</feature>
<name>A0A226DWB8_FOLCA</name>
<reference evidence="3 4" key="1">
    <citation type="submission" date="2015-12" db="EMBL/GenBank/DDBJ databases">
        <title>The genome of Folsomia candida.</title>
        <authorList>
            <person name="Faddeeva A."/>
            <person name="Derks M.F."/>
            <person name="Anvar Y."/>
            <person name="Smit S."/>
            <person name="Van Straalen N."/>
            <person name="Roelofs D."/>
        </authorList>
    </citation>
    <scope>NUCLEOTIDE SEQUENCE [LARGE SCALE GENOMIC DNA]</scope>
    <source>
        <strain evidence="3 4">VU population</strain>
        <tissue evidence="3">Whole body</tissue>
    </source>
</reference>
<keyword evidence="2" id="KW-1133">Transmembrane helix</keyword>
<evidence type="ECO:0000313" key="3">
    <source>
        <dbReference type="EMBL" id="OXA48486.1"/>
    </source>
</evidence>
<gene>
    <name evidence="3" type="ORF">Fcan01_16544</name>
</gene>
<dbReference type="AlphaFoldDB" id="A0A226DWB8"/>